<dbReference type="EMBL" id="CAADEY010000039">
    <property type="protein sequence ID" value="VFJ53357.1"/>
    <property type="molecule type" value="Genomic_DNA"/>
</dbReference>
<accession>A0A450SIX3</accession>
<gene>
    <name evidence="1" type="ORF">BECKDK2373C_GA0170839_103923</name>
</gene>
<name>A0A450SIX3_9GAMM</name>
<evidence type="ECO:0000313" key="1">
    <source>
        <dbReference type="EMBL" id="VFJ53357.1"/>
    </source>
</evidence>
<dbReference type="AlphaFoldDB" id="A0A450SIX3"/>
<organism evidence="1">
    <name type="scientific">Candidatus Kentrum sp. DK</name>
    <dbReference type="NCBI Taxonomy" id="2126562"/>
    <lineage>
        <taxon>Bacteria</taxon>
        <taxon>Pseudomonadati</taxon>
        <taxon>Pseudomonadota</taxon>
        <taxon>Gammaproteobacteria</taxon>
        <taxon>Candidatus Kentrum</taxon>
    </lineage>
</organism>
<reference evidence="1" key="1">
    <citation type="submission" date="2019-02" db="EMBL/GenBank/DDBJ databases">
        <authorList>
            <person name="Gruber-Vodicka R. H."/>
            <person name="Seah K. B. B."/>
        </authorList>
    </citation>
    <scope>NUCLEOTIDE SEQUENCE</scope>
    <source>
        <strain evidence="1">BECK_DK161</strain>
    </source>
</reference>
<proteinExistence type="predicted"/>
<protein>
    <submittedName>
        <fullName evidence="1">Uncharacterized protein</fullName>
    </submittedName>
</protein>
<sequence>MTVATAFFYFPDDVICYNLRNENSITLTDQSSFAESGQSQALPPPARSCQFHRDRNGATCCPDRRKDYSPAPRKVSCNTCLPDQDFHRFVITPHTPRHIEPSKPVLQHQLRPELPNIPENPIGADRNAAMRQCFRREHHVDIVFFDVFSANSTSFPK</sequence>